<protein>
    <submittedName>
        <fullName evidence="3">Uncharacterized protein</fullName>
    </submittedName>
</protein>
<feature type="coiled-coil region" evidence="1">
    <location>
        <begin position="61"/>
        <end position="102"/>
    </location>
</feature>
<evidence type="ECO:0000256" key="1">
    <source>
        <dbReference type="SAM" id="Coils"/>
    </source>
</evidence>
<keyword evidence="1" id="KW-0175">Coiled coil</keyword>
<name>A0AA38TJQ3_9ASTR</name>
<gene>
    <name evidence="3" type="ORF">OSB04_011200</name>
</gene>
<evidence type="ECO:0000313" key="3">
    <source>
        <dbReference type="EMBL" id="KAJ9556586.1"/>
    </source>
</evidence>
<evidence type="ECO:0000313" key="4">
    <source>
        <dbReference type="Proteomes" id="UP001172457"/>
    </source>
</evidence>
<keyword evidence="4" id="KW-1185">Reference proteome</keyword>
<feature type="region of interest" description="Disordered" evidence="2">
    <location>
        <begin position="1"/>
        <end position="53"/>
    </location>
</feature>
<comment type="caution">
    <text evidence="3">The sequence shown here is derived from an EMBL/GenBank/DDBJ whole genome shotgun (WGS) entry which is preliminary data.</text>
</comment>
<organism evidence="3 4">
    <name type="scientific">Centaurea solstitialis</name>
    <name type="common">yellow star-thistle</name>
    <dbReference type="NCBI Taxonomy" id="347529"/>
    <lineage>
        <taxon>Eukaryota</taxon>
        <taxon>Viridiplantae</taxon>
        <taxon>Streptophyta</taxon>
        <taxon>Embryophyta</taxon>
        <taxon>Tracheophyta</taxon>
        <taxon>Spermatophyta</taxon>
        <taxon>Magnoliopsida</taxon>
        <taxon>eudicotyledons</taxon>
        <taxon>Gunneridae</taxon>
        <taxon>Pentapetalae</taxon>
        <taxon>asterids</taxon>
        <taxon>campanulids</taxon>
        <taxon>Asterales</taxon>
        <taxon>Asteraceae</taxon>
        <taxon>Carduoideae</taxon>
        <taxon>Cardueae</taxon>
        <taxon>Centaureinae</taxon>
        <taxon>Centaurea</taxon>
    </lineage>
</organism>
<dbReference type="AlphaFoldDB" id="A0AA38TJQ3"/>
<accession>A0AA38TJQ3</accession>
<evidence type="ECO:0000256" key="2">
    <source>
        <dbReference type="SAM" id="MobiDB-lite"/>
    </source>
</evidence>
<sequence length="145" mass="16481">MIEEQPIERHQERPPPPPPPRSDEGPSKKSRKTTCFKKEVIEPSSSEAKKLTQRGKLAPYVLTVQQQLASLQQQLASAEQQIQQLTNQTVQANEEIARLRTSHIPTVSMNPPYPPQHLRPPPRPQNPFNILTHPQINTIPQQNNI</sequence>
<dbReference type="EMBL" id="JARYMX010000003">
    <property type="protein sequence ID" value="KAJ9556586.1"/>
    <property type="molecule type" value="Genomic_DNA"/>
</dbReference>
<reference evidence="3" key="1">
    <citation type="submission" date="2023-03" db="EMBL/GenBank/DDBJ databases">
        <title>Chromosome-scale reference genome and RAD-based genetic map of yellow starthistle (Centaurea solstitialis) reveal putative structural variation and QTLs associated with invader traits.</title>
        <authorList>
            <person name="Reatini B."/>
            <person name="Cang F.A."/>
            <person name="Jiang Q."/>
            <person name="Mckibben M.T.W."/>
            <person name="Barker M.S."/>
            <person name="Rieseberg L.H."/>
            <person name="Dlugosch K.M."/>
        </authorList>
    </citation>
    <scope>NUCLEOTIDE SEQUENCE</scope>
    <source>
        <strain evidence="3">CAN-66</strain>
        <tissue evidence="3">Leaf</tissue>
    </source>
</reference>
<dbReference type="Proteomes" id="UP001172457">
    <property type="component" value="Chromosome 3"/>
</dbReference>
<feature type="compositionally biased region" description="Basic and acidic residues" evidence="2">
    <location>
        <begin position="1"/>
        <end position="13"/>
    </location>
</feature>
<proteinExistence type="predicted"/>